<name>A0A2S7F6V4_CLOBU</name>
<dbReference type="PANTHER" id="PTHR31297">
    <property type="entry name" value="GLUCAN ENDO-1,6-BETA-GLUCOSIDASE B"/>
    <property type="match status" value="1"/>
</dbReference>
<evidence type="ECO:0000313" key="7">
    <source>
        <dbReference type="EMBL" id="PPV12627.1"/>
    </source>
</evidence>
<organism evidence="7 8">
    <name type="scientific">Clostridium butyricum</name>
    <dbReference type="NCBI Taxonomy" id="1492"/>
    <lineage>
        <taxon>Bacteria</taxon>
        <taxon>Bacillati</taxon>
        <taxon>Bacillota</taxon>
        <taxon>Clostridia</taxon>
        <taxon>Eubacteriales</taxon>
        <taxon>Clostridiaceae</taxon>
        <taxon>Clostridium</taxon>
    </lineage>
</organism>
<reference evidence="7 8" key="1">
    <citation type="submission" date="2016-01" db="EMBL/GenBank/DDBJ databases">
        <title>Characterization of the Clostridium difficile lineages that are prevalent in Hong Kong and China.</title>
        <authorList>
            <person name="Kwok J.S.-L."/>
            <person name="Lam W.-Y."/>
            <person name="Ip M."/>
            <person name="Chan T.-F."/>
            <person name="Hawkey P.M."/>
            <person name="Tsui S.K.-W."/>
        </authorList>
    </citation>
    <scope>NUCLEOTIDE SEQUENCE [LARGE SCALE GENOMIC DNA]</scope>
    <source>
        <strain evidence="7 8">300064</strain>
    </source>
</reference>
<evidence type="ECO:0000313" key="8">
    <source>
        <dbReference type="Proteomes" id="UP000238081"/>
    </source>
</evidence>
<dbReference type="InterPro" id="IPR017853">
    <property type="entry name" value="GH"/>
</dbReference>
<dbReference type="InterPro" id="IPR050386">
    <property type="entry name" value="Glycosyl_hydrolase_5"/>
</dbReference>
<keyword evidence="2 4" id="KW-0378">Hydrolase</keyword>
<protein>
    <submittedName>
        <fullName evidence="7">Endoglucanase</fullName>
    </submittedName>
</protein>
<evidence type="ECO:0000256" key="2">
    <source>
        <dbReference type="ARBA" id="ARBA00022801"/>
    </source>
</evidence>
<evidence type="ECO:0000256" key="4">
    <source>
        <dbReference type="RuleBase" id="RU361153"/>
    </source>
</evidence>
<evidence type="ECO:0000256" key="5">
    <source>
        <dbReference type="SAM" id="Phobius"/>
    </source>
</evidence>
<dbReference type="GO" id="GO:0005576">
    <property type="term" value="C:extracellular region"/>
    <property type="evidence" value="ECO:0007669"/>
    <property type="project" value="TreeGrafter"/>
</dbReference>
<feature type="domain" description="Glycoside hydrolase family 5" evidence="6">
    <location>
        <begin position="61"/>
        <end position="315"/>
    </location>
</feature>
<keyword evidence="5" id="KW-0472">Membrane</keyword>
<keyword evidence="5" id="KW-1133">Transmembrane helix</keyword>
<dbReference type="GO" id="GO:0009251">
    <property type="term" value="P:glucan catabolic process"/>
    <property type="evidence" value="ECO:0007669"/>
    <property type="project" value="TreeGrafter"/>
</dbReference>
<dbReference type="RefSeq" id="WP_043663794.1">
    <property type="nucleotide sequence ID" value="NZ_JSEG01000008.1"/>
</dbReference>
<dbReference type="GO" id="GO:0009986">
    <property type="term" value="C:cell surface"/>
    <property type="evidence" value="ECO:0007669"/>
    <property type="project" value="TreeGrafter"/>
</dbReference>
<dbReference type="Pfam" id="PF00150">
    <property type="entry name" value="Cellulase"/>
    <property type="match status" value="1"/>
</dbReference>
<comment type="caution">
    <text evidence="7">The sequence shown here is derived from an EMBL/GenBank/DDBJ whole genome shotgun (WGS) entry which is preliminary data.</text>
</comment>
<keyword evidence="1" id="KW-0732">Signal</keyword>
<dbReference type="PANTHER" id="PTHR31297:SF17">
    <property type="entry name" value="ENDOGLUCANASE"/>
    <property type="match status" value="1"/>
</dbReference>
<dbReference type="Proteomes" id="UP000238081">
    <property type="component" value="Unassembled WGS sequence"/>
</dbReference>
<dbReference type="AlphaFoldDB" id="A0A2S7F6V4"/>
<dbReference type="EMBL" id="LRDH01000137">
    <property type="protein sequence ID" value="PPV12627.1"/>
    <property type="molecule type" value="Genomic_DNA"/>
</dbReference>
<keyword evidence="5" id="KW-0812">Transmembrane</keyword>
<dbReference type="InterPro" id="IPR001547">
    <property type="entry name" value="Glyco_hydro_5"/>
</dbReference>
<dbReference type="SUPFAM" id="SSF51445">
    <property type="entry name" value="(Trans)glycosidases"/>
    <property type="match status" value="1"/>
</dbReference>
<accession>A0A2S7F6V4</accession>
<dbReference type="Gene3D" id="3.20.20.80">
    <property type="entry name" value="Glycosidases"/>
    <property type="match status" value="1"/>
</dbReference>
<keyword evidence="3 4" id="KW-0326">Glycosidase</keyword>
<gene>
    <name evidence="7" type="ORF">AWN73_18300</name>
</gene>
<proteinExistence type="inferred from homology"/>
<evidence type="ECO:0000256" key="3">
    <source>
        <dbReference type="ARBA" id="ARBA00023295"/>
    </source>
</evidence>
<evidence type="ECO:0000256" key="1">
    <source>
        <dbReference type="ARBA" id="ARBA00022729"/>
    </source>
</evidence>
<comment type="similarity">
    <text evidence="4">Belongs to the glycosyl hydrolase 5 (cellulase A) family.</text>
</comment>
<sequence length="337" mass="39730">MKKGKVLMGIVAAIILSVGMVISYKAVEKNIEANRKTSFHKCMNIGNALESPKNIPWDLQMKAEYFHIIRDAGFDSVRLPVRFSDYADKTTYVLDEQFMNTIDNYINYALNDNLTLILDMHHFEEIMEKPEDYKDMFLSIWDQLSSRYAGSSDKLVFELLNEPKDNLRGELWNEYLKNAVEVIRSHDKKRKIIVGPDSCYSVERLYDLIIPDDKNLILTFHYYEPETFTFQGDSYHKEYENLKNIKWNGTDAELKVMDNKFDIAKKYSKENKIPVFLGEFGVNKKVKEQYRYKWIESVRTEADSYNFSWAYWEFASNFGIYNLKNQTWGDELKVLIP</sequence>
<feature type="transmembrane region" description="Helical" evidence="5">
    <location>
        <begin position="6"/>
        <end position="27"/>
    </location>
</feature>
<dbReference type="GO" id="GO:0008422">
    <property type="term" value="F:beta-glucosidase activity"/>
    <property type="evidence" value="ECO:0007669"/>
    <property type="project" value="TreeGrafter"/>
</dbReference>
<evidence type="ECO:0000259" key="6">
    <source>
        <dbReference type="Pfam" id="PF00150"/>
    </source>
</evidence>